<evidence type="ECO:0000256" key="2">
    <source>
        <dbReference type="ARBA" id="ARBA00023172"/>
    </source>
</evidence>
<comment type="subunit">
    <text evidence="3">Homodimer. Interacts with LigD.</text>
</comment>
<protein>
    <recommendedName>
        <fullName evidence="3">Non-homologous end joining protein Ku</fullName>
    </recommendedName>
</protein>
<dbReference type="SMART" id="SM00559">
    <property type="entry name" value="Ku78"/>
    <property type="match status" value="1"/>
</dbReference>
<feature type="domain" description="Ku" evidence="5">
    <location>
        <begin position="53"/>
        <end position="182"/>
    </location>
</feature>
<name>A0ABX1RJ86_9PSEU</name>
<comment type="similarity">
    <text evidence="3">Belongs to the prokaryotic Ku family.</text>
</comment>
<dbReference type="InterPro" id="IPR006164">
    <property type="entry name" value="DNA_bd_Ku70/Ku80"/>
</dbReference>
<keyword evidence="3" id="KW-0234">DNA repair</keyword>
<comment type="function">
    <text evidence="3">With LigD forms a non-homologous end joining (NHEJ) DNA repair enzyme, which repairs dsDNA breaks with reduced fidelity. Binds linear dsDNA with 5'- and 3'- overhangs but not closed circular dsDNA nor ssDNA. Recruits and stimulates the ligase activity of LigD.</text>
</comment>
<keyword evidence="7" id="KW-1185">Reference proteome</keyword>
<evidence type="ECO:0000256" key="3">
    <source>
        <dbReference type="HAMAP-Rule" id="MF_01875"/>
    </source>
</evidence>
<feature type="region of interest" description="Disordered" evidence="4">
    <location>
        <begin position="307"/>
        <end position="332"/>
    </location>
</feature>
<dbReference type="EMBL" id="JAAXKY010000102">
    <property type="protein sequence ID" value="NMH80460.1"/>
    <property type="molecule type" value="Genomic_DNA"/>
</dbReference>
<dbReference type="PIRSF" id="PIRSF006493">
    <property type="entry name" value="Prok_Ku"/>
    <property type="match status" value="1"/>
</dbReference>
<dbReference type="Pfam" id="PF02735">
    <property type="entry name" value="Ku"/>
    <property type="match status" value="1"/>
</dbReference>
<reference evidence="6 7" key="1">
    <citation type="submission" date="2020-04" db="EMBL/GenBank/DDBJ databases">
        <authorList>
            <person name="Klaysubun C."/>
            <person name="Duangmal K."/>
            <person name="Lipun K."/>
        </authorList>
    </citation>
    <scope>NUCLEOTIDE SEQUENCE [LARGE SCALE GENOMIC DNA]</scope>
    <source>
        <strain evidence="6 7">JCM 11839</strain>
    </source>
</reference>
<evidence type="ECO:0000256" key="1">
    <source>
        <dbReference type="ARBA" id="ARBA00023125"/>
    </source>
</evidence>
<evidence type="ECO:0000313" key="7">
    <source>
        <dbReference type="Proteomes" id="UP001296706"/>
    </source>
</evidence>
<keyword evidence="1 3" id="KW-0238">DNA-binding</keyword>
<dbReference type="HAMAP" id="MF_01875">
    <property type="entry name" value="Prokaryotic_Ku"/>
    <property type="match status" value="1"/>
</dbReference>
<dbReference type="CDD" id="cd00789">
    <property type="entry name" value="KU_like"/>
    <property type="match status" value="1"/>
</dbReference>
<dbReference type="Proteomes" id="UP001296706">
    <property type="component" value="Unassembled WGS sequence"/>
</dbReference>
<dbReference type="InterPro" id="IPR016194">
    <property type="entry name" value="SPOC-like_C_dom_sf"/>
</dbReference>
<dbReference type="Gene3D" id="2.40.290.10">
    <property type="match status" value="1"/>
</dbReference>
<keyword evidence="3" id="KW-0227">DNA damage</keyword>
<dbReference type="SUPFAM" id="SSF100939">
    <property type="entry name" value="SPOC domain-like"/>
    <property type="match status" value="1"/>
</dbReference>
<organism evidence="6 7">
    <name type="scientific">Pseudonocardia xinjiangensis</name>
    <dbReference type="NCBI Taxonomy" id="75289"/>
    <lineage>
        <taxon>Bacteria</taxon>
        <taxon>Bacillati</taxon>
        <taxon>Actinomycetota</taxon>
        <taxon>Actinomycetes</taxon>
        <taxon>Pseudonocardiales</taxon>
        <taxon>Pseudonocardiaceae</taxon>
        <taxon>Pseudonocardia</taxon>
    </lineage>
</organism>
<keyword evidence="2 3" id="KW-0233">DNA recombination</keyword>
<evidence type="ECO:0000313" key="6">
    <source>
        <dbReference type="EMBL" id="NMH80460.1"/>
    </source>
</evidence>
<dbReference type="InterPro" id="IPR009187">
    <property type="entry name" value="Prok_Ku"/>
</dbReference>
<evidence type="ECO:0000259" key="5">
    <source>
        <dbReference type="SMART" id="SM00559"/>
    </source>
</evidence>
<proteinExistence type="inferred from homology"/>
<evidence type="ECO:0000256" key="4">
    <source>
        <dbReference type="SAM" id="MobiDB-lite"/>
    </source>
</evidence>
<feature type="region of interest" description="Disordered" evidence="4">
    <location>
        <begin position="256"/>
        <end position="291"/>
    </location>
</feature>
<comment type="caution">
    <text evidence="6">The sequence shown here is derived from an EMBL/GenBank/DDBJ whole genome shotgun (WGS) entry which is preliminary data.</text>
</comment>
<dbReference type="RefSeq" id="WP_169398511.1">
    <property type="nucleotide sequence ID" value="NZ_BAAAJH010000001.1"/>
</dbReference>
<sequence>MARAIWTGSISFGLVSIPVGLFSATEDHTIHFNQFERGTADRIRYQRVNERTGKEVEYSDIVKGKDVGGGDYVLVEPDELADIAPGRSRTIDIVTFVDLDEIDPIFFQKTYWLAPTAEQYARPYALLREAMARTNRAGIATFVMRGKEYLTAVRADDDVLALETLFFADEIRDRSSLDELPGTSKAKGKEMEMATGLIESMSGPWRPEDFRDTFTERVEKLIEDKRRGREIVTEAEPPEPTAMSDLIAALEASVAEARGGRKPAGTKPSKAGGKKTRKAEPEAPDLSELSKADLAAMARDLDVAGRSSMNRADLEKAVAKASGAAQKRRKAS</sequence>
<dbReference type="PANTHER" id="PTHR41251">
    <property type="entry name" value="NON-HOMOLOGOUS END JOINING PROTEIN KU"/>
    <property type="match status" value="1"/>
</dbReference>
<gene>
    <name evidence="3" type="primary">ku</name>
    <name evidence="6" type="ORF">HF577_25665</name>
</gene>
<dbReference type="NCBIfam" id="TIGR02772">
    <property type="entry name" value="Ku_bact"/>
    <property type="match status" value="1"/>
</dbReference>
<accession>A0ABX1RJ86</accession>
<dbReference type="PANTHER" id="PTHR41251:SF1">
    <property type="entry name" value="NON-HOMOLOGOUS END JOINING PROTEIN KU"/>
    <property type="match status" value="1"/>
</dbReference>